<evidence type="ECO:0000313" key="5">
    <source>
        <dbReference type="Proteomes" id="UP000288805"/>
    </source>
</evidence>
<evidence type="ECO:0000256" key="3">
    <source>
        <dbReference type="ARBA" id="ARBA00022946"/>
    </source>
</evidence>
<name>A0A438F711_VITVI</name>
<protein>
    <submittedName>
        <fullName evidence="4">Transcription termination factor MTERF8, chloroplastic</fullName>
    </submittedName>
</protein>
<comment type="similarity">
    <text evidence="1">Belongs to the mTERF family.</text>
</comment>
<keyword evidence="2" id="KW-0805">Transcription regulation</keyword>
<reference evidence="4 5" key="1">
    <citation type="journal article" date="2018" name="PLoS Genet.">
        <title>Population sequencing reveals clonal diversity and ancestral inbreeding in the grapevine cultivar Chardonnay.</title>
        <authorList>
            <person name="Roach M.J."/>
            <person name="Johnson D.L."/>
            <person name="Bohlmann J."/>
            <person name="van Vuuren H.J."/>
            <person name="Jones S.J."/>
            <person name="Pretorius I.S."/>
            <person name="Schmidt S.A."/>
            <person name="Borneman A.R."/>
        </authorList>
    </citation>
    <scope>NUCLEOTIDE SEQUENCE [LARGE SCALE GENOMIC DNA]</scope>
    <source>
        <strain evidence="5">cv. Chardonnay</strain>
        <tissue evidence="4">Leaf</tissue>
    </source>
</reference>
<dbReference type="InterPro" id="IPR003690">
    <property type="entry name" value="MTERF"/>
</dbReference>
<dbReference type="InterPro" id="IPR038538">
    <property type="entry name" value="MTERF_sf"/>
</dbReference>
<dbReference type="GO" id="GO:0006353">
    <property type="term" value="P:DNA-templated transcription termination"/>
    <property type="evidence" value="ECO:0007669"/>
    <property type="project" value="UniProtKB-KW"/>
</dbReference>
<evidence type="ECO:0000256" key="2">
    <source>
        <dbReference type="ARBA" id="ARBA00022472"/>
    </source>
</evidence>
<evidence type="ECO:0000256" key="1">
    <source>
        <dbReference type="ARBA" id="ARBA00007692"/>
    </source>
</evidence>
<keyword evidence="2" id="KW-0806">Transcription termination</keyword>
<gene>
    <name evidence="4" type="primary">MTERF8_2</name>
    <name evidence="4" type="ORF">CK203_085226</name>
</gene>
<dbReference type="FunFam" id="1.25.70.10:FF:000001">
    <property type="entry name" value="Mitochondrial transcription termination factor-like"/>
    <property type="match status" value="1"/>
</dbReference>
<dbReference type="EMBL" id="QGNW01001108">
    <property type="protein sequence ID" value="RVW55731.1"/>
    <property type="molecule type" value="Genomic_DNA"/>
</dbReference>
<evidence type="ECO:0000313" key="4">
    <source>
        <dbReference type="EMBL" id="RVW55731.1"/>
    </source>
</evidence>
<dbReference type="Gene3D" id="1.25.70.10">
    <property type="entry name" value="Transcription termination factor 3, mitochondrial"/>
    <property type="match status" value="1"/>
</dbReference>
<dbReference type="PANTHER" id="PTHR13068">
    <property type="entry name" value="CGI-12 PROTEIN-RELATED"/>
    <property type="match status" value="1"/>
</dbReference>
<dbReference type="Proteomes" id="UP000288805">
    <property type="component" value="Unassembled WGS sequence"/>
</dbReference>
<accession>A0A438F711</accession>
<dbReference type="AlphaFoldDB" id="A0A438F711"/>
<dbReference type="SMART" id="SM00733">
    <property type="entry name" value="Mterf"/>
    <property type="match status" value="6"/>
</dbReference>
<comment type="caution">
    <text evidence="4">The sequence shown here is derived from an EMBL/GenBank/DDBJ whole genome shotgun (WGS) entry which is preliminary data.</text>
</comment>
<dbReference type="GO" id="GO:0003676">
    <property type="term" value="F:nucleic acid binding"/>
    <property type="evidence" value="ECO:0007669"/>
    <property type="project" value="InterPro"/>
</dbReference>
<organism evidence="4 5">
    <name type="scientific">Vitis vinifera</name>
    <name type="common">Grape</name>
    <dbReference type="NCBI Taxonomy" id="29760"/>
    <lineage>
        <taxon>Eukaryota</taxon>
        <taxon>Viridiplantae</taxon>
        <taxon>Streptophyta</taxon>
        <taxon>Embryophyta</taxon>
        <taxon>Tracheophyta</taxon>
        <taxon>Spermatophyta</taxon>
        <taxon>Magnoliopsida</taxon>
        <taxon>eudicotyledons</taxon>
        <taxon>Gunneridae</taxon>
        <taxon>Pentapetalae</taxon>
        <taxon>rosids</taxon>
        <taxon>Vitales</taxon>
        <taxon>Vitaceae</taxon>
        <taxon>Viteae</taxon>
        <taxon>Vitis</taxon>
    </lineage>
</organism>
<keyword evidence="2" id="KW-0804">Transcription</keyword>
<keyword evidence="3" id="KW-0809">Transit peptide</keyword>
<dbReference type="PANTHER" id="PTHR13068:SF166">
    <property type="entry name" value="TRANSCRIPTION TERMINATION FACTOR MTERF15, MITOCHONDRIAL-LIKE"/>
    <property type="match status" value="1"/>
</dbReference>
<sequence>MPALFRCWTPYLRTCRRNDNVFRTIFYCNSRILKPGSKASFVWTRVLARAEDDDDGGLPPQRPCAPGEVYSLSFTNSTKPALSSPPPLPILIFIRSTLIHCVSPHKLIHGFSESQTSKIVRSQPQLLVSDPDKSLLPKLHFFYSKGASNPDVVKIIASCPVILKRSLENQIIPSFNFFKDFFQSEEMTMATVKRFSRVLIVNSHICVESNINALQESGVPKSNIAALLSLQPRAFMVRPNHFREILEEVKKMGFDPSKTRFPTAVQAMTGMSKSTWERKIDAYKRWGWSEEDIWLAFTKSPWCMIYSEDKIMATMDFFVNKMGRESSLIANRPFLIGLSLEKRIIPRYSVVQVLLSKGLIDKDISLVVLFESTEKMFLEKFVNGYKEEAPQLLNLYQEKVNLSG</sequence>
<dbReference type="Pfam" id="PF02536">
    <property type="entry name" value="mTERF"/>
    <property type="match status" value="1"/>
</dbReference>
<proteinExistence type="inferred from homology"/>